<keyword evidence="1" id="KW-0812">Transmembrane</keyword>
<keyword evidence="3" id="KW-1185">Reference proteome</keyword>
<dbReference type="Proteomes" id="UP000642993">
    <property type="component" value="Unassembled WGS sequence"/>
</dbReference>
<evidence type="ECO:0000313" key="2">
    <source>
        <dbReference type="EMBL" id="MBD8506861.1"/>
    </source>
</evidence>
<comment type="caution">
    <text evidence="2">The sequence shown here is derived from an EMBL/GenBank/DDBJ whole genome shotgun (WGS) entry which is preliminary data.</text>
</comment>
<feature type="transmembrane region" description="Helical" evidence="1">
    <location>
        <begin position="62"/>
        <end position="82"/>
    </location>
</feature>
<proteinExistence type="predicted"/>
<organism evidence="2 3">
    <name type="scientific">Lolliginicoccus lacisalsi</name>
    <dbReference type="NCBI Taxonomy" id="2742202"/>
    <lineage>
        <taxon>Bacteria</taxon>
        <taxon>Bacillati</taxon>
        <taxon>Actinomycetota</taxon>
        <taxon>Actinomycetes</taxon>
        <taxon>Mycobacteriales</taxon>
        <taxon>Hoyosellaceae</taxon>
        <taxon>Lolliginicoccus</taxon>
    </lineage>
</organism>
<accession>A0A927JCQ0</accession>
<gene>
    <name evidence="2" type="ORF">HT102_10210</name>
</gene>
<dbReference type="AlphaFoldDB" id="A0A927JCQ0"/>
<dbReference type="RefSeq" id="WP_192039314.1">
    <property type="nucleotide sequence ID" value="NZ_JACYWE010000005.1"/>
</dbReference>
<evidence type="ECO:0000256" key="1">
    <source>
        <dbReference type="SAM" id="Phobius"/>
    </source>
</evidence>
<evidence type="ECO:0000313" key="3">
    <source>
        <dbReference type="Proteomes" id="UP000642993"/>
    </source>
</evidence>
<protein>
    <submittedName>
        <fullName evidence="2">Uncharacterized protein</fullName>
    </submittedName>
</protein>
<sequence>MVVAHQGTGGIGRGRMSLGVGVSRGAGAPVPTGPRTRAVPVVVWVVLVLAAVHWLAGWLPTLLIAVVLGATMLVRVSGADLARQRLQARRARRALVAAGKRREEDPSRARQA</sequence>
<dbReference type="EMBL" id="JACYWE010000005">
    <property type="protein sequence ID" value="MBD8506861.1"/>
    <property type="molecule type" value="Genomic_DNA"/>
</dbReference>
<keyword evidence="1" id="KW-1133">Transmembrane helix</keyword>
<reference evidence="2" key="1">
    <citation type="submission" date="2020-09" db="EMBL/GenBank/DDBJ databases">
        <title>Hoyosella lacisalsi sp. nov., a halotolerant actinobacterium isolated from soil of Lake Gudzhirganskoe.</title>
        <authorList>
            <person name="Yang Q."/>
            <person name="Guo P.Y."/>
            <person name="Liu S.W."/>
            <person name="Li F.N."/>
            <person name="Sun C.H."/>
        </authorList>
    </citation>
    <scope>NUCLEOTIDE SEQUENCE</scope>
    <source>
        <strain evidence="2">G463</strain>
    </source>
</reference>
<name>A0A927JCQ0_9ACTN</name>
<keyword evidence="1" id="KW-0472">Membrane</keyword>